<proteinExistence type="predicted"/>
<name>S9TYZ1_PAEAL</name>
<protein>
    <submittedName>
        <fullName evidence="2">Uncharacterized protein</fullName>
    </submittedName>
</protein>
<evidence type="ECO:0000256" key="1">
    <source>
        <dbReference type="SAM" id="Phobius"/>
    </source>
</evidence>
<keyword evidence="1" id="KW-0472">Membrane</keyword>
<sequence length="252" mass="28807">MKNKRNVIMALVAGCIIVPIIISQILRIPLGGWTIGDENSWVGFFGGYVGGIIGGLVAFFVARYQIDRNFEKQIANEEMNRFINQMPSIVKIKYELTKVHKCVKDLIEAIDIGKKIFKDKEDWLDDPFSMYQLNESNWNSLDSIDDVDICTGLVELKHKYIDLYTIMTFDIFGAGASLRRLEEEGSGVSFEKIKEASISAGKIHRIREERKIIINGDMLTKFSEDIENAIEILEILLQVIGEEKEERRKLIQ</sequence>
<dbReference type="AlphaFoldDB" id="S9TYZ1"/>
<feature type="transmembrane region" description="Helical" evidence="1">
    <location>
        <begin position="40"/>
        <end position="62"/>
    </location>
</feature>
<organism evidence="2 3">
    <name type="scientific">Paenibacillus alvei TS-15</name>
    <dbReference type="NCBI Taxonomy" id="1117108"/>
    <lineage>
        <taxon>Bacteria</taxon>
        <taxon>Bacillati</taxon>
        <taxon>Bacillota</taxon>
        <taxon>Bacilli</taxon>
        <taxon>Bacillales</taxon>
        <taxon>Paenibacillaceae</taxon>
        <taxon>Paenibacillus</taxon>
    </lineage>
</organism>
<dbReference type="RefSeq" id="WP_021259404.1">
    <property type="nucleotide sequence ID" value="NZ_ATMT01000043.1"/>
</dbReference>
<dbReference type="Proteomes" id="UP000015344">
    <property type="component" value="Unassembled WGS sequence"/>
</dbReference>
<dbReference type="PATRIC" id="fig|1117108.3.peg.2061"/>
<gene>
    <name evidence="2" type="ORF">PAALTS15_09935</name>
</gene>
<feature type="transmembrane region" description="Helical" evidence="1">
    <location>
        <begin position="7"/>
        <end position="28"/>
    </location>
</feature>
<dbReference type="EMBL" id="ATMT01000043">
    <property type="protein sequence ID" value="EPY07436.1"/>
    <property type="molecule type" value="Genomic_DNA"/>
</dbReference>
<evidence type="ECO:0000313" key="2">
    <source>
        <dbReference type="EMBL" id="EPY07436.1"/>
    </source>
</evidence>
<keyword evidence="1" id="KW-0812">Transmembrane</keyword>
<keyword evidence="1" id="KW-1133">Transmembrane helix</keyword>
<reference evidence="2 3" key="1">
    <citation type="submission" date="2013-05" db="EMBL/GenBank/DDBJ databases">
        <authorList>
            <person name="Strain E.A."/>
            <person name="Brown E."/>
            <person name="Allard M.W."/>
            <person name="Luo Y.L."/>
        </authorList>
    </citation>
    <scope>NUCLEOTIDE SEQUENCE [LARGE SCALE GENOMIC DNA]</scope>
    <source>
        <strain evidence="2 3">TS-15</strain>
    </source>
</reference>
<comment type="caution">
    <text evidence="2">The sequence shown here is derived from an EMBL/GenBank/DDBJ whole genome shotgun (WGS) entry which is preliminary data.</text>
</comment>
<accession>S9TYZ1</accession>
<evidence type="ECO:0000313" key="3">
    <source>
        <dbReference type="Proteomes" id="UP000015344"/>
    </source>
</evidence>